<dbReference type="Gene3D" id="1.20.1050.10">
    <property type="match status" value="1"/>
</dbReference>
<dbReference type="AlphaFoldDB" id="A0A9Y2F543"/>
<dbReference type="InterPro" id="IPR036249">
    <property type="entry name" value="Thioredoxin-like_sf"/>
</dbReference>
<dbReference type="RefSeq" id="WP_285975950.1">
    <property type="nucleotide sequence ID" value="NZ_CP127221.1"/>
</dbReference>
<sequence length="230" mass="25040">MADLVLYGSPVSPFVRKAAAFCIEKGVDFELESVNVFDPPDWFHEISPMKRIPVLRDRSIAEEGIPGTIADSSAICGYIEKKHPDVPMYPAEPYAYGRALWIEEYADSHLAATGGLGIFRAIAFAAMNGKEPDLDTARATWAEKMPPILAYLDGALGDGEFHAGDALSIADITVTTCLMQIDLAANAPLDSYPALAAHQKRMRARESIARPFAKAEAFIRKAVPKPFDIA</sequence>
<dbReference type="SUPFAM" id="SSF52833">
    <property type="entry name" value="Thioredoxin-like"/>
    <property type="match status" value="1"/>
</dbReference>
<reference evidence="3 4" key="1">
    <citation type="submission" date="2023-06" db="EMBL/GenBank/DDBJ databases">
        <title>Altererythrobacter rubellus NBRC 112769 genome.</title>
        <authorList>
            <person name="Zhang K."/>
        </authorList>
    </citation>
    <scope>NUCLEOTIDE SEQUENCE [LARGE SCALE GENOMIC DNA]</scope>
    <source>
        <strain evidence="3 4">NBRC 112769</strain>
    </source>
</reference>
<feature type="domain" description="GST C-terminal" evidence="2">
    <location>
        <begin position="92"/>
        <end position="227"/>
    </location>
</feature>
<name>A0A9Y2F543_9SPHN</name>
<dbReference type="KEGG" id="arue:QQX03_00555"/>
<evidence type="ECO:0000259" key="1">
    <source>
        <dbReference type="PROSITE" id="PS50404"/>
    </source>
</evidence>
<dbReference type="InterPro" id="IPR040079">
    <property type="entry name" value="Glutathione_S-Trfase"/>
</dbReference>
<keyword evidence="4" id="KW-1185">Reference proteome</keyword>
<protein>
    <submittedName>
        <fullName evidence="3">Glutathione S-transferase family protein</fullName>
    </submittedName>
</protein>
<dbReference type="InterPro" id="IPR004046">
    <property type="entry name" value="GST_C"/>
</dbReference>
<evidence type="ECO:0000313" key="3">
    <source>
        <dbReference type="EMBL" id="WIW95635.1"/>
    </source>
</evidence>
<gene>
    <name evidence="3" type="ORF">QQX03_00555</name>
</gene>
<dbReference type="PROSITE" id="PS50404">
    <property type="entry name" value="GST_NTER"/>
    <property type="match status" value="1"/>
</dbReference>
<dbReference type="Pfam" id="PF14497">
    <property type="entry name" value="GST_C_3"/>
    <property type="match status" value="1"/>
</dbReference>
<dbReference type="InterPro" id="IPR004045">
    <property type="entry name" value="Glutathione_S-Trfase_N"/>
</dbReference>
<organism evidence="3 4">
    <name type="scientific">Altererythrobacter rubellus</name>
    <dbReference type="NCBI Taxonomy" id="2173831"/>
    <lineage>
        <taxon>Bacteria</taxon>
        <taxon>Pseudomonadati</taxon>
        <taxon>Pseudomonadota</taxon>
        <taxon>Alphaproteobacteria</taxon>
        <taxon>Sphingomonadales</taxon>
        <taxon>Erythrobacteraceae</taxon>
        <taxon>Altererythrobacter</taxon>
    </lineage>
</organism>
<dbReference type="CDD" id="cd00570">
    <property type="entry name" value="GST_N_family"/>
    <property type="match status" value="1"/>
</dbReference>
<dbReference type="PANTHER" id="PTHR44051:SF8">
    <property type="entry name" value="GLUTATHIONE S-TRANSFERASE GSTA"/>
    <property type="match status" value="1"/>
</dbReference>
<accession>A0A9Y2F543</accession>
<dbReference type="Proteomes" id="UP001231445">
    <property type="component" value="Chromosome"/>
</dbReference>
<dbReference type="PROSITE" id="PS50405">
    <property type="entry name" value="GST_CTER"/>
    <property type="match status" value="1"/>
</dbReference>
<dbReference type="InterPro" id="IPR036282">
    <property type="entry name" value="Glutathione-S-Trfase_C_sf"/>
</dbReference>
<dbReference type="Pfam" id="PF13417">
    <property type="entry name" value="GST_N_3"/>
    <property type="match status" value="1"/>
</dbReference>
<evidence type="ECO:0000259" key="2">
    <source>
        <dbReference type="PROSITE" id="PS50405"/>
    </source>
</evidence>
<evidence type="ECO:0000313" key="4">
    <source>
        <dbReference type="Proteomes" id="UP001231445"/>
    </source>
</evidence>
<dbReference type="EMBL" id="CP127221">
    <property type="protein sequence ID" value="WIW95635.1"/>
    <property type="molecule type" value="Genomic_DNA"/>
</dbReference>
<feature type="domain" description="GST N-terminal" evidence="1">
    <location>
        <begin position="2"/>
        <end position="87"/>
    </location>
</feature>
<dbReference type="InterPro" id="IPR010987">
    <property type="entry name" value="Glutathione-S-Trfase_C-like"/>
</dbReference>
<dbReference type="SFLD" id="SFLDS00019">
    <property type="entry name" value="Glutathione_Transferase_(cytos"/>
    <property type="match status" value="1"/>
</dbReference>
<dbReference type="SFLD" id="SFLDG00358">
    <property type="entry name" value="Main_(cytGST)"/>
    <property type="match status" value="1"/>
</dbReference>
<dbReference type="SUPFAM" id="SSF47616">
    <property type="entry name" value="GST C-terminal domain-like"/>
    <property type="match status" value="1"/>
</dbReference>
<dbReference type="PANTHER" id="PTHR44051">
    <property type="entry name" value="GLUTATHIONE S-TRANSFERASE-RELATED"/>
    <property type="match status" value="1"/>
</dbReference>
<proteinExistence type="predicted"/>
<dbReference type="Gene3D" id="3.40.30.10">
    <property type="entry name" value="Glutaredoxin"/>
    <property type="match status" value="1"/>
</dbReference>